<dbReference type="Proteomes" id="UP001321473">
    <property type="component" value="Unassembled WGS sequence"/>
</dbReference>
<evidence type="ECO:0000313" key="3">
    <source>
        <dbReference type="Proteomes" id="UP001321473"/>
    </source>
</evidence>
<dbReference type="EMBL" id="JARKHS020001365">
    <property type="protein sequence ID" value="KAK8787847.1"/>
    <property type="molecule type" value="Genomic_DNA"/>
</dbReference>
<feature type="compositionally biased region" description="Polar residues" evidence="1">
    <location>
        <begin position="294"/>
        <end position="310"/>
    </location>
</feature>
<accession>A0AAQ4FKT4</accession>
<reference evidence="2 3" key="1">
    <citation type="journal article" date="2023" name="Arcadia Sci">
        <title>De novo assembly of a long-read Amblyomma americanum tick genome.</title>
        <authorList>
            <person name="Chou S."/>
            <person name="Poskanzer K.E."/>
            <person name="Rollins M."/>
            <person name="Thuy-Boun P.S."/>
        </authorList>
    </citation>
    <scope>NUCLEOTIDE SEQUENCE [LARGE SCALE GENOMIC DNA]</scope>
    <source>
        <strain evidence="2">F_SG_1</strain>
        <tissue evidence="2">Salivary glands</tissue>
    </source>
</reference>
<feature type="non-terminal residue" evidence="2">
    <location>
        <position position="386"/>
    </location>
</feature>
<organism evidence="2 3">
    <name type="scientific">Amblyomma americanum</name>
    <name type="common">Lone star tick</name>
    <dbReference type="NCBI Taxonomy" id="6943"/>
    <lineage>
        <taxon>Eukaryota</taxon>
        <taxon>Metazoa</taxon>
        <taxon>Ecdysozoa</taxon>
        <taxon>Arthropoda</taxon>
        <taxon>Chelicerata</taxon>
        <taxon>Arachnida</taxon>
        <taxon>Acari</taxon>
        <taxon>Parasitiformes</taxon>
        <taxon>Ixodida</taxon>
        <taxon>Ixodoidea</taxon>
        <taxon>Ixodidae</taxon>
        <taxon>Amblyomminae</taxon>
        <taxon>Amblyomma</taxon>
    </lineage>
</organism>
<dbReference type="PANTHER" id="PTHR10367:SF17">
    <property type="entry name" value="MRNA-CAPPING ENZYME"/>
    <property type="match status" value="1"/>
</dbReference>
<dbReference type="InterPro" id="IPR029021">
    <property type="entry name" value="Prot-tyrosine_phosphatase-like"/>
</dbReference>
<feature type="region of interest" description="Disordered" evidence="1">
    <location>
        <begin position="287"/>
        <end position="354"/>
    </location>
</feature>
<name>A0AAQ4FKT4_AMBAM</name>
<comment type="caution">
    <text evidence="2">The sequence shown here is derived from an EMBL/GenBank/DDBJ whole genome shotgun (WGS) entry which is preliminary data.</text>
</comment>
<sequence>MGLWIDLTNTDRFYDKKVVEEREIRYLKLQCRGHADVSSEASLPLESATSSESGGLAPSASHVITVQYRPGHSSVFAAASGGAVPVQRDDGEVLPKQKHTVQVHLPSESVTGSESVGPAPSTSRDIAVQYRPGHSSVFAAASGGAVPVQRDDGEVLPKQKHTVQVHLPSESITGSESVGPAPSTSRDIAVKYRPGHSSVFAAASGGAVPVQRDDGKVLPKQKHTVQVHLPSESITGSGSVGPAPSTSRDIAVQYRPGHSSVFAAASAGAVPVQRDDGEVFPKQKRTVQVHLPSESMTGSESGDPAPSTSRDIAVQHRPGQSSVFAAASDDAMPAQRDDSELFPKQKRTVQARPPGIYKADYLRELFKRYGDVDDTPPPPPRPDWCD</sequence>
<proteinExistence type="predicted"/>
<evidence type="ECO:0000256" key="1">
    <source>
        <dbReference type="SAM" id="MobiDB-lite"/>
    </source>
</evidence>
<dbReference type="Gene3D" id="3.90.190.10">
    <property type="entry name" value="Protein tyrosine phosphatase superfamily"/>
    <property type="match status" value="1"/>
</dbReference>
<gene>
    <name evidence="2" type="ORF">V5799_022377</name>
</gene>
<keyword evidence="3" id="KW-1185">Reference proteome</keyword>
<evidence type="ECO:0000313" key="2">
    <source>
        <dbReference type="EMBL" id="KAK8787847.1"/>
    </source>
</evidence>
<dbReference type="GO" id="GO:0006370">
    <property type="term" value="P:7-methylguanosine mRNA capping"/>
    <property type="evidence" value="ECO:0007669"/>
    <property type="project" value="TreeGrafter"/>
</dbReference>
<dbReference type="InterPro" id="IPR051029">
    <property type="entry name" value="mRNA_Capping_Enz/RNA_Phosphat"/>
</dbReference>
<feature type="region of interest" description="Disordered" evidence="1">
    <location>
        <begin position="101"/>
        <end position="122"/>
    </location>
</feature>
<protein>
    <submittedName>
        <fullName evidence="2">Uncharacterized protein</fullName>
    </submittedName>
</protein>
<dbReference type="GO" id="GO:0004484">
    <property type="term" value="F:mRNA guanylyltransferase activity"/>
    <property type="evidence" value="ECO:0007669"/>
    <property type="project" value="TreeGrafter"/>
</dbReference>
<feature type="compositionally biased region" description="Polar residues" evidence="1">
    <location>
        <begin position="108"/>
        <end position="122"/>
    </location>
</feature>
<dbReference type="PANTHER" id="PTHR10367">
    <property type="entry name" value="MRNA-CAPPING ENZYME"/>
    <property type="match status" value="1"/>
</dbReference>
<dbReference type="AlphaFoldDB" id="A0AAQ4FKT4"/>